<dbReference type="Proteomes" id="UP000323732">
    <property type="component" value="Unassembled WGS sequence"/>
</dbReference>
<name>A0A5D4SBK0_9BACI</name>
<keyword evidence="1" id="KW-0560">Oxidoreductase</keyword>
<proteinExistence type="predicted"/>
<dbReference type="InterPro" id="IPR008775">
    <property type="entry name" value="Phytyl_CoA_dOase-like"/>
</dbReference>
<reference evidence="1 2" key="1">
    <citation type="submission" date="2019-08" db="EMBL/GenBank/DDBJ databases">
        <title>Bacillus genomes from the desert of Cuatro Cienegas, Coahuila.</title>
        <authorList>
            <person name="Olmedo-Alvarez G."/>
        </authorList>
    </citation>
    <scope>NUCLEOTIDE SEQUENCE [LARGE SCALE GENOMIC DNA]</scope>
    <source>
        <strain evidence="1 2">CH37_1T</strain>
    </source>
</reference>
<gene>
    <name evidence="1" type="ORF">FZD47_20800</name>
</gene>
<accession>A0A5D4SBK0</accession>
<dbReference type="SUPFAM" id="SSF51197">
    <property type="entry name" value="Clavaminate synthase-like"/>
    <property type="match status" value="1"/>
</dbReference>
<dbReference type="GO" id="GO:0005506">
    <property type="term" value="F:iron ion binding"/>
    <property type="evidence" value="ECO:0007669"/>
    <property type="project" value="UniProtKB-ARBA"/>
</dbReference>
<dbReference type="AlphaFoldDB" id="A0A5D4SBK0"/>
<evidence type="ECO:0000313" key="1">
    <source>
        <dbReference type="EMBL" id="TYS60650.1"/>
    </source>
</evidence>
<keyword evidence="1" id="KW-0223">Dioxygenase</keyword>
<dbReference type="RefSeq" id="WP_148950797.1">
    <property type="nucleotide sequence ID" value="NZ_VTES01000006.1"/>
</dbReference>
<organism evidence="1 2">
    <name type="scientific">Bacillus infantis</name>
    <dbReference type="NCBI Taxonomy" id="324767"/>
    <lineage>
        <taxon>Bacteria</taxon>
        <taxon>Bacillati</taxon>
        <taxon>Bacillota</taxon>
        <taxon>Bacilli</taxon>
        <taxon>Bacillales</taxon>
        <taxon>Bacillaceae</taxon>
        <taxon>Bacillus</taxon>
    </lineage>
</organism>
<dbReference type="GO" id="GO:0016706">
    <property type="term" value="F:2-oxoglutarate-dependent dioxygenase activity"/>
    <property type="evidence" value="ECO:0007669"/>
    <property type="project" value="UniProtKB-ARBA"/>
</dbReference>
<sequence length="266" mass="30752">MDKRTQLDDSYSLSKEQITRFREDGHILLRNVIRKEEVNKIRQSFLRTSEDWERLNNSNNELDNVKSYLGPVNLRNINKDIYKFLASYRFAKIASQLLGVPSLRIFRDFLVVRNPGDQNTPWHQDRQDPILDTNKLITMWMPLVDLPQESGTLNFITGTHKLYEKGKNTTQALMTASRKKYNIVDYGNLQAGDATFHAAGTIHSAKPNNSTVTRESVSVTYFADGAKINTHINEKSSLFEEMQYFFPGHRLGEEPKITQYPIIYTE</sequence>
<dbReference type="Pfam" id="PF05721">
    <property type="entry name" value="PhyH"/>
    <property type="match status" value="1"/>
</dbReference>
<dbReference type="Gene3D" id="2.60.120.620">
    <property type="entry name" value="q2cbj1_9rhob like domain"/>
    <property type="match status" value="1"/>
</dbReference>
<evidence type="ECO:0000313" key="2">
    <source>
        <dbReference type="Proteomes" id="UP000323732"/>
    </source>
</evidence>
<dbReference type="PANTHER" id="PTHR20883">
    <property type="entry name" value="PHYTANOYL-COA DIOXYGENASE DOMAIN CONTAINING 1"/>
    <property type="match status" value="1"/>
</dbReference>
<protein>
    <submittedName>
        <fullName evidence="1">Phytanoyl-CoA dioxygenase family protein</fullName>
    </submittedName>
</protein>
<comment type="caution">
    <text evidence="1">The sequence shown here is derived from an EMBL/GenBank/DDBJ whole genome shotgun (WGS) entry which is preliminary data.</text>
</comment>
<dbReference type="PANTHER" id="PTHR20883:SF49">
    <property type="entry name" value="PHYTANOYL-COA DIOXYGENASE"/>
    <property type="match status" value="1"/>
</dbReference>
<dbReference type="EMBL" id="VTES01000006">
    <property type="protein sequence ID" value="TYS60650.1"/>
    <property type="molecule type" value="Genomic_DNA"/>
</dbReference>